<protein>
    <submittedName>
        <fullName evidence="1">Uncharacterized protein</fullName>
    </submittedName>
</protein>
<name>A0A8J4Y108_CHIOP</name>
<reference evidence="1" key="1">
    <citation type="submission" date="2020-07" db="EMBL/GenBank/DDBJ databases">
        <title>The High-quality genome of the commercially important snow crab, Chionoecetes opilio.</title>
        <authorList>
            <person name="Jeong J.-H."/>
            <person name="Ryu S."/>
        </authorList>
    </citation>
    <scope>NUCLEOTIDE SEQUENCE</scope>
    <source>
        <strain evidence="1">MADBK_172401_WGS</strain>
        <tissue evidence="1">Digestive gland</tissue>
    </source>
</reference>
<evidence type="ECO:0000313" key="1">
    <source>
        <dbReference type="EMBL" id="KAG0717972.1"/>
    </source>
</evidence>
<dbReference type="Proteomes" id="UP000770661">
    <property type="component" value="Unassembled WGS sequence"/>
</dbReference>
<gene>
    <name evidence="1" type="ORF">GWK47_053381</name>
</gene>
<dbReference type="AlphaFoldDB" id="A0A8J4Y108"/>
<organism evidence="1 2">
    <name type="scientific">Chionoecetes opilio</name>
    <name type="common">Atlantic snow crab</name>
    <name type="synonym">Cancer opilio</name>
    <dbReference type="NCBI Taxonomy" id="41210"/>
    <lineage>
        <taxon>Eukaryota</taxon>
        <taxon>Metazoa</taxon>
        <taxon>Ecdysozoa</taxon>
        <taxon>Arthropoda</taxon>
        <taxon>Crustacea</taxon>
        <taxon>Multicrustacea</taxon>
        <taxon>Malacostraca</taxon>
        <taxon>Eumalacostraca</taxon>
        <taxon>Eucarida</taxon>
        <taxon>Decapoda</taxon>
        <taxon>Pleocyemata</taxon>
        <taxon>Brachyura</taxon>
        <taxon>Eubrachyura</taxon>
        <taxon>Majoidea</taxon>
        <taxon>Majidae</taxon>
        <taxon>Chionoecetes</taxon>
    </lineage>
</organism>
<keyword evidence="2" id="KW-1185">Reference proteome</keyword>
<evidence type="ECO:0000313" key="2">
    <source>
        <dbReference type="Proteomes" id="UP000770661"/>
    </source>
</evidence>
<accession>A0A8J4Y108</accession>
<comment type="caution">
    <text evidence="1">The sequence shown here is derived from an EMBL/GenBank/DDBJ whole genome shotgun (WGS) entry which is preliminary data.</text>
</comment>
<proteinExistence type="predicted"/>
<sequence length="112" mass="11932">MVGPRSCWRGSIVIVTPGLEAHAAPLCPPMHSKPWTQPRGLVVESGVLEGLDGVDEEQGSWVDEVDEGCMLRKAAGPGHPGHLYSLATMLGGTSGEDQQRLVWVPVPILTPQ</sequence>
<dbReference type="EMBL" id="JACEEZ010016834">
    <property type="protein sequence ID" value="KAG0717972.1"/>
    <property type="molecule type" value="Genomic_DNA"/>
</dbReference>